<evidence type="ECO:0000256" key="2">
    <source>
        <dbReference type="ARBA" id="ARBA00023136"/>
    </source>
</evidence>
<dbReference type="EMBL" id="CP045810">
    <property type="protein sequence ID" value="QHN41112.1"/>
    <property type="molecule type" value="Genomic_DNA"/>
</dbReference>
<evidence type="ECO:0000313" key="3">
    <source>
        <dbReference type="EMBL" id="QHN41112.1"/>
    </source>
</evidence>
<organism evidence="3">
    <name type="scientific">Gordonia amarae</name>
    <dbReference type="NCBI Taxonomy" id="36821"/>
    <lineage>
        <taxon>Bacteria</taxon>
        <taxon>Bacillati</taxon>
        <taxon>Actinomycetota</taxon>
        <taxon>Actinomycetes</taxon>
        <taxon>Mycobacteriales</taxon>
        <taxon>Gordoniaceae</taxon>
        <taxon>Gordonia</taxon>
    </lineage>
</organism>
<evidence type="ECO:0000256" key="1">
    <source>
        <dbReference type="ARBA" id="ARBA00004370"/>
    </source>
</evidence>
<sequence length="195" mass="21054">MARSEALARERTARAALREAVDDLRDAEVRAGAAPPPARWWRWAAVVAVVLSLALAGWGIARWSQESGRTSDAEYERIATDRVTLLLSPDYRQPGRAQRILAGATGEFYDEFAQSADAYTTFVKSRGTVAEGTVDGAALSGRTSGGATVLVAATVRFTGSPDNRSQREREQAFRLRVLLTDSDGGPKLAAVQYLP</sequence>
<keyword evidence="2" id="KW-0472">Membrane</keyword>
<reference evidence="3" key="1">
    <citation type="journal article" date="2021" name="Nat. Microbiol.">
        <title>Cocultivation of an ultrasmall environmental parasitic bacterium with lytic ability against bacteria associated with wastewater foams.</title>
        <authorList>
            <person name="Batinovic S."/>
            <person name="Rose J.J.A."/>
            <person name="Ratcliffe J."/>
            <person name="Seviour R.J."/>
            <person name="Petrovski S."/>
        </authorList>
    </citation>
    <scope>NUCLEOTIDE SEQUENCE</scope>
    <source>
        <strain evidence="3">CON44</strain>
    </source>
</reference>
<dbReference type="PANTHER" id="PTHR37042">
    <property type="entry name" value="OUTER MEMBRANE PROTEIN RV1973"/>
    <property type="match status" value="1"/>
</dbReference>
<name>A0A857MHE7_9ACTN</name>
<dbReference type="PANTHER" id="PTHR37042:SF4">
    <property type="entry name" value="OUTER MEMBRANE PROTEIN RV1973"/>
    <property type="match status" value="1"/>
</dbReference>
<dbReference type="GO" id="GO:0016020">
    <property type="term" value="C:membrane"/>
    <property type="evidence" value="ECO:0007669"/>
    <property type="project" value="UniProtKB-SubCell"/>
</dbReference>
<gene>
    <name evidence="3" type="ORF">GII30_19835</name>
</gene>
<dbReference type="AlphaFoldDB" id="A0A857MHE7"/>
<comment type="subcellular location">
    <subcellularLocation>
        <location evidence="1">Membrane</location>
    </subcellularLocation>
</comment>
<proteinExistence type="predicted"/>
<accession>A0A857MHE7</accession>
<dbReference type="RefSeq" id="WP_005184514.1">
    <property type="nucleotide sequence ID" value="NZ_CP045804.1"/>
</dbReference>
<protein>
    <submittedName>
        <fullName evidence="3">Uncharacterized protein</fullName>
    </submittedName>
</protein>